<dbReference type="PANTHER" id="PTHR33990">
    <property type="entry name" value="PROTEIN YJDN-RELATED"/>
    <property type="match status" value="1"/>
</dbReference>
<name>A0A7C9HRK9_9DEIO</name>
<organism evidence="2 3">
    <name type="scientific">Deinococcus arboris</name>
    <dbReference type="NCBI Taxonomy" id="2682977"/>
    <lineage>
        <taxon>Bacteria</taxon>
        <taxon>Thermotogati</taxon>
        <taxon>Deinococcota</taxon>
        <taxon>Deinococci</taxon>
        <taxon>Deinococcales</taxon>
        <taxon>Deinococcaceae</taxon>
        <taxon>Deinococcus</taxon>
    </lineage>
</organism>
<keyword evidence="3" id="KW-1185">Reference proteome</keyword>
<feature type="domain" description="PhnB-like" evidence="1">
    <location>
        <begin position="3"/>
        <end position="127"/>
    </location>
</feature>
<dbReference type="PANTHER" id="PTHR33990:SF4">
    <property type="entry name" value="PHNB-LIKE DOMAIN-CONTAINING PROTEIN"/>
    <property type="match status" value="1"/>
</dbReference>
<comment type="caution">
    <text evidence="2">The sequence shown here is derived from an EMBL/GenBank/DDBJ whole genome shotgun (WGS) entry which is preliminary data.</text>
</comment>
<dbReference type="AlphaFoldDB" id="A0A7C9HRK9"/>
<dbReference type="InterPro" id="IPR029068">
    <property type="entry name" value="Glyas_Bleomycin-R_OHBP_Dase"/>
</dbReference>
<dbReference type="EMBL" id="WQLB01000010">
    <property type="protein sequence ID" value="MVN87049.1"/>
    <property type="molecule type" value="Genomic_DNA"/>
</dbReference>
<dbReference type="Proteomes" id="UP000483286">
    <property type="component" value="Unassembled WGS sequence"/>
</dbReference>
<sequence>MTQLTPALMFEGRAAEALDLYLSLFPDAQVIARQDYGADGPGAPSTILTAEVELAGQRLRVSDSPISHAFTFTPSLSLFVDGLALADFKRLYAGLSDGGEVLMPPDSYGFSTRFAWVNDRFGVSWQLNVP</sequence>
<accession>A0A7C9HRK9</accession>
<dbReference type="Gene3D" id="3.30.720.110">
    <property type="match status" value="1"/>
</dbReference>
<evidence type="ECO:0000313" key="2">
    <source>
        <dbReference type="EMBL" id="MVN87049.1"/>
    </source>
</evidence>
<dbReference type="CDD" id="cd06588">
    <property type="entry name" value="PhnB_like"/>
    <property type="match status" value="1"/>
</dbReference>
<gene>
    <name evidence="2" type="ORF">GO986_09745</name>
</gene>
<dbReference type="InterPro" id="IPR028973">
    <property type="entry name" value="PhnB-like"/>
</dbReference>
<dbReference type="RefSeq" id="WP_157459097.1">
    <property type="nucleotide sequence ID" value="NZ_WQLB01000010.1"/>
</dbReference>
<evidence type="ECO:0000259" key="1">
    <source>
        <dbReference type="Pfam" id="PF06983"/>
    </source>
</evidence>
<dbReference type="PIRSF" id="PIRSF021700">
    <property type="entry name" value="3_dmu_93_MTrfase"/>
    <property type="match status" value="1"/>
</dbReference>
<dbReference type="SUPFAM" id="SSF54593">
    <property type="entry name" value="Glyoxalase/Bleomycin resistance protein/Dihydroxybiphenyl dioxygenase"/>
    <property type="match status" value="1"/>
</dbReference>
<evidence type="ECO:0000313" key="3">
    <source>
        <dbReference type="Proteomes" id="UP000483286"/>
    </source>
</evidence>
<reference evidence="2 3" key="1">
    <citation type="submission" date="2019-12" db="EMBL/GenBank/DDBJ databases">
        <title>Deinococcus sp. HMF7620 Genome sequencing and assembly.</title>
        <authorList>
            <person name="Kang H."/>
            <person name="Kim H."/>
            <person name="Joh K."/>
        </authorList>
    </citation>
    <scope>NUCLEOTIDE SEQUENCE [LARGE SCALE GENOMIC DNA]</scope>
    <source>
        <strain evidence="2 3">HMF7620</strain>
    </source>
</reference>
<proteinExistence type="predicted"/>
<dbReference type="Gene3D" id="3.30.720.100">
    <property type="match status" value="1"/>
</dbReference>
<protein>
    <submittedName>
        <fullName evidence="2">VOC family protein</fullName>
    </submittedName>
</protein>
<dbReference type="Pfam" id="PF06983">
    <property type="entry name" value="3-dmu-9_3-mt"/>
    <property type="match status" value="1"/>
</dbReference>
<dbReference type="InterPro" id="IPR009725">
    <property type="entry name" value="3_dmu_93_MTrfase"/>
</dbReference>